<feature type="domain" description="J" evidence="3">
    <location>
        <begin position="3"/>
        <end position="60"/>
    </location>
</feature>
<dbReference type="CDD" id="cd10747">
    <property type="entry name" value="DnaJ_C"/>
    <property type="match status" value="1"/>
</dbReference>
<dbReference type="GO" id="GO:0051082">
    <property type="term" value="F:unfolded protein binding"/>
    <property type="evidence" value="ECO:0007669"/>
    <property type="project" value="InterPro"/>
</dbReference>
<dbReference type="Gene3D" id="1.10.287.110">
    <property type="entry name" value="DnaJ domain"/>
    <property type="match status" value="1"/>
</dbReference>
<evidence type="ECO:0000256" key="1">
    <source>
        <dbReference type="ARBA" id="ARBA00023186"/>
    </source>
</evidence>
<accession>A0A081BDL2</accession>
<feature type="region of interest" description="Disordered" evidence="2">
    <location>
        <begin position="51"/>
        <end position="193"/>
    </location>
</feature>
<proteinExistence type="predicted"/>
<sequence length="388" mass="41687">MRQPHEILGVPRNASKDQIKAAYRRLAKLYHPDFNGGDTIAEARFKEVTNAYQQMSAPKPEPLGMDRPRPQPGRAQPNGRSGPFAGAQKEGDSRAGFRQRKSYQDANENKSGSADAKASPKQEAPRREAPKQERAQNQNRERERAAQSRKSDFQDELNKAREGAQRSAEKTADRPRTEEPETVSRAKPEGESASAFAGFFSGLRRAGKQAVGGASGEDEDYTLTVSFTDAALGATKRVKLASGKVLDVKIPAGLSEGQQIRLRGQGEPGRFGSTRGDALITVTIEPHEEFERDGLDISANVPIGLAEAILGAKIRVKTLHGSVAVTVPPGSSSGRRLRLQGQGVRPAGGGKAGDHFATLQIVLPDEIDPALKSFIAGWAQGKGGRENA</sequence>
<dbReference type="eggNOG" id="COG0484">
    <property type="taxonomic scope" value="Bacteria"/>
</dbReference>
<dbReference type="SMART" id="SM00271">
    <property type="entry name" value="DnaJ"/>
    <property type="match status" value="1"/>
</dbReference>
<evidence type="ECO:0000313" key="5">
    <source>
        <dbReference type="Proteomes" id="UP000028702"/>
    </source>
</evidence>
<dbReference type="EMBL" id="BBIO01000015">
    <property type="protein sequence ID" value="GAK46130.1"/>
    <property type="molecule type" value="Genomic_DNA"/>
</dbReference>
<dbReference type="FunFam" id="2.60.260.20:FF:000013">
    <property type="entry name" value="DnaJ subfamily B member 11"/>
    <property type="match status" value="1"/>
</dbReference>
<dbReference type="SUPFAM" id="SSF49493">
    <property type="entry name" value="HSP40/DnaJ peptide-binding domain"/>
    <property type="match status" value="2"/>
</dbReference>
<dbReference type="InterPro" id="IPR001623">
    <property type="entry name" value="DnaJ_domain"/>
</dbReference>
<organism evidence="4 5">
    <name type="scientific">Tepidicaulis marinus</name>
    <dbReference type="NCBI Taxonomy" id="1333998"/>
    <lineage>
        <taxon>Bacteria</taxon>
        <taxon>Pseudomonadati</taxon>
        <taxon>Pseudomonadota</taxon>
        <taxon>Alphaproteobacteria</taxon>
        <taxon>Hyphomicrobiales</taxon>
        <taxon>Parvibaculaceae</taxon>
        <taxon>Tepidicaulis</taxon>
    </lineage>
</organism>
<feature type="compositionally biased region" description="Low complexity" evidence="2">
    <location>
        <begin position="330"/>
        <end position="345"/>
    </location>
</feature>
<gene>
    <name evidence="4" type="ORF">M2A_2629</name>
</gene>
<dbReference type="PANTHER" id="PTHR44145">
    <property type="entry name" value="DNAJ HOMOLOG SUBFAMILY A MEMBER 3, MITOCHONDRIAL"/>
    <property type="match status" value="1"/>
</dbReference>
<dbReference type="InterPro" id="IPR051938">
    <property type="entry name" value="Apopto_cytoskel_mod"/>
</dbReference>
<protein>
    <submittedName>
        <fullName evidence="4">Putative DnaJ/CbpA-type protein</fullName>
    </submittedName>
</protein>
<dbReference type="InterPro" id="IPR008971">
    <property type="entry name" value="HSP40/DnaJ_pept-bd"/>
</dbReference>
<dbReference type="STRING" id="1333998.M2A_2629"/>
<dbReference type="Pfam" id="PF01556">
    <property type="entry name" value="DnaJ_C"/>
    <property type="match status" value="1"/>
</dbReference>
<dbReference type="RefSeq" id="WP_052379479.1">
    <property type="nucleotide sequence ID" value="NZ_BBIO01000015.1"/>
</dbReference>
<evidence type="ECO:0000259" key="3">
    <source>
        <dbReference type="PROSITE" id="PS50076"/>
    </source>
</evidence>
<keyword evidence="1" id="KW-0143">Chaperone</keyword>
<dbReference type="PRINTS" id="PR00625">
    <property type="entry name" value="JDOMAIN"/>
</dbReference>
<feature type="region of interest" description="Disordered" evidence="2">
    <location>
        <begin position="330"/>
        <end position="351"/>
    </location>
</feature>
<dbReference type="PANTHER" id="PTHR44145:SF3">
    <property type="entry name" value="DNAJ HOMOLOG SUBFAMILY A MEMBER 3, MITOCHONDRIAL"/>
    <property type="match status" value="1"/>
</dbReference>
<evidence type="ECO:0000256" key="2">
    <source>
        <dbReference type="SAM" id="MobiDB-lite"/>
    </source>
</evidence>
<dbReference type="GO" id="GO:0006457">
    <property type="term" value="P:protein folding"/>
    <property type="evidence" value="ECO:0007669"/>
    <property type="project" value="InterPro"/>
</dbReference>
<dbReference type="InterPro" id="IPR036869">
    <property type="entry name" value="J_dom_sf"/>
</dbReference>
<dbReference type="Pfam" id="PF00226">
    <property type="entry name" value="DnaJ"/>
    <property type="match status" value="1"/>
</dbReference>
<dbReference type="PROSITE" id="PS50076">
    <property type="entry name" value="DNAJ_2"/>
    <property type="match status" value="1"/>
</dbReference>
<dbReference type="CDD" id="cd06257">
    <property type="entry name" value="DnaJ"/>
    <property type="match status" value="1"/>
</dbReference>
<dbReference type="AlphaFoldDB" id="A0A081BDL2"/>
<reference evidence="4 5" key="1">
    <citation type="submission" date="2014-07" db="EMBL/GenBank/DDBJ databases">
        <title>Tepidicaulis marinum gen. nov., sp. nov., a novel marine bacterium denitrifying nitrate to nitrous oxide strictly under microaerobic conditions.</title>
        <authorList>
            <person name="Takeuchi M."/>
            <person name="Yamagishi T."/>
            <person name="Kamagata Y."/>
            <person name="Oshima K."/>
            <person name="Hattori M."/>
            <person name="Katayama T."/>
            <person name="Hanada S."/>
            <person name="Tamaki H."/>
            <person name="Marumo K."/>
            <person name="Maeda H."/>
            <person name="Nedachi M."/>
            <person name="Iwasaki W."/>
            <person name="Suwa Y."/>
            <person name="Sakata S."/>
        </authorList>
    </citation>
    <scope>NUCLEOTIDE SEQUENCE [LARGE SCALE GENOMIC DNA]</scope>
    <source>
        <strain evidence="4 5">MA2</strain>
    </source>
</reference>
<dbReference type="SUPFAM" id="SSF46565">
    <property type="entry name" value="Chaperone J-domain"/>
    <property type="match status" value="1"/>
</dbReference>
<name>A0A081BDL2_9HYPH</name>
<feature type="compositionally biased region" description="Basic and acidic residues" evidence="2">
    <location>
        <begin position="118"/>
        <end position="190"/>
    </location>
</feature>
<evidence type="ECO:0000313" key="4">
    <source>
        <dbReference type="EMBL" id="GAK46130.1"/>
    </source>
</evidence>
<dbReference type="Gene3D" id="2.60.260.20">
    <property type="entry name" value="Urease metallochaperone UreE, N-terminal domain"/>
    <property type="match status" value="2"/>
</dbReference>
<dbReference type="Proteomes" id="UP000028702">
    <property type="component" value="Unassembled WGS sequence"/>
</dbReference>
<comment type="caution">
    <text evidence="4">The sequence shown here is derived from an EMBL/GenBank/DDBJ whole genome shotgun (WGS) entry which is preliminary data.</text>
</comment>
<dbReference type="InterPro" id="IPR002939">
    <property type="entry name" value="DnaJ_C"/>
</dbReference>
<keyword evidence="5" id="KW-1185">Reference proteome</keyword>